<keyword evidence="3" id="KW-1185">Reference proteome</keyword>
<accession>W0LMQ0</accession>
<protein>
    <submittedName>
        <fullName evidence="2">ParB-like dsDNA partitioning protein</fullName>
    </submittedName>
</protein>
<dbReference type="KEGG" id="vg:18502801"/>
<feature type="region of interest" description="Disordered" evidence="1">
    <location>
        <begin position="1"/>
        <end position="29"/>
    </location>
</feature>
<evidence type="ECO:0000256" key="1">
    <source>
        <dbReference type="SAM" id="MobiDB-lite"/>
    </source>
</evidence>
<gene>
    <name evidence="2" type="primary">39</name>
    <name evidence="2" type="ORF">PBI_EAGLEEYE_39</name>
</gene>
<dbReference type="OrthoDB" id="23340at10239"/>
<organism evidence="2 3">
    <name type="scientific">Mycobacterium phage EagleEye</name>
    <dbReference type="NCBI Taxonomy" id="1429759"/>
    <lineage>
        <taxon>Viruses</taxon>
        <taxon>Duplodnaviria</taxon>
        <taxon>Heunggongvirae</taxon>
        <taxon>Uroviricota</taxon>
        <taxon>Caudoviricetes</taxon>
        <taxon>Eagleeyevirus</taxon>
        <taxon>Eagleeyevirus eagleeye</taxon>
    </lineage>
</organism>
<dbReference type="RefSeq" id="YP_009005781.1">
    <property type="nucleotide sequence ID" value="NC_023564.1"/>
</dbReference>
<sequence>MSDLAAKIAAQREQNASKTPKKASEILRGHKDVSANMAVYLPKSMIRDLKKLAFEEDTSVSKIAEELFAERLKEGPRKPEPQNRRRVID</sequence>
<evidence type="ECO:0000313" key="3">
    <source>
        <dbReference type="Proteomes" id="UP000019119"/>
    </source>
</evidence>
<dbReference type="GeneID" id="18502801"/>
<reference evidence="2 3" key="1">
    <citation type="submission" date="2013-11" db="EMBL/GenBank/DDBJ databases">
        <authorList>
            <person name="Awa H."/>
            <person name="Bernal J.T."/>
            <person name="Coelho R.E."/>
            <person name="Culpepper S.C."/>
            <person name="Devaraju V.S."/>
            <person name="Higgins R.T."/>
            <person name="Husein A.J."/>
            <person name="Johnston E.M."/>
            <person name="Jung J.A."/>
            <person name="Kanani-Hendijani T.A."/>
            <person name="Knapp R.E."/>
            <person name="Lepiocha N."/>
            <person name="McCarter A.J."/>
            <person name="Merlau P.R."/>
            <person name="Monfared M.S."/>
            <person name="Olney H.P."/>
            <person name="Pineda M.R."/>
            <person name="Pizzini S.E."/>
            <person name="Roberson D.J."/>
            <person name="Rodriguez J."/>
            <person name="Simpson N.A."/>
            <person name="Stevens S.C."/>
            <person name="Stroub-Tahmassi C.A."/>
            <person name="Syed N."/>
            <person name="Torres S.E."/>
            <person name="Townsend C.W."/>
            <person name="White X.E."/>
            <person name="Willette C.E."/>
            <person name="Deming K.E."/>
            <person name="Simon S.E."/>
            <person name="Benjamin R.C."/>
            <person name="Hughes L.E."/>
            <person name="Hale R.H."/>
            <person name="Lamson-Kim T."/>
            <person name="Visi D.H."/>
            <person name="Allen M.S."/>
            <person name="Bradley K.W."/>
            <person name="Clarke D.Q."/>
            <person name="Lewis M.F."/>
            <person name="Barker L.P."/>
            <person name="Bailey C."/>
            <person name="Asai D.J."/>
            <person name="Garber M.L."/>
            <person name="Bowman C.A."/>
            <person name="Russell D.A."/>
            <person name="Pope W.H."/>
            <person name="Jacobs-Sera D."/>
            <person name="Hendrix R.W."/>
            <person name="Hatfull G.F."/>
        </authorList>
    </citation>
    <scope>NUCLEOTIDE SEQUENCE [LARGE SCALE GENOMIC DNA]</scope>
</reference>
<dbReference type="Proteomes" id="UP000019119">
    <property type="component" value="Segment"/>
</dbReference>
<dbReference type="EMBL" id="KF861510">
    <property type="protein sequence ID" value="AHG23819.1"/>
    <property type="molecule type" value="Genomic_DNA"/>
</dbReference>
<evidence type="ECO:0000313" key="2">
    <source>
        <dbReference type="EMBL" id="AHG23819.1"/>
    </source>
</evidence>
<name>W0LMQ0_9CAUD</name>
<proteinExistence type="predicted"/>